<dbReference type="RefSeq" id="WP_057905057.1">
    <property type="nucleotide sequence ID" value="NZ_AZDA01000092.1"/>
</dbReference>
<evidence type="ECO:0000313" key="5">
    <source>
        <dbReference type="Proteomes" id="UP000051461"/>
    </source>
</evidence>
<evidence type="ECO:0000259" key="3">
    <source>
        <dbReference type="Pfam" id="PF06458"/>
    </source>
</evidence>
<reference evidence="4 5" key="1">
    <citation type="journal article" date="2015" name="Genome Announc.">
        <title>Expanding the biotechnology potential of lactobacilli through comparative genomics of 213 strains and associated genera.</title>
        <authorList>
            <person name="Sun Z."/>
            <person name="Harris H.M."/>
            <person name="McCann A."/>
            <person name="Guo C."/>
            <person name="Argimon S."/>
            <person name="Zhang W."/>
            <person name="Yang X."/>
            <person name="Jeffery I.B."/>
            <person name="Cooney J.C."/>
            <person name="Kagawa T.F."/>
            <person name="Liu W."/>
            <person name="Song Y."/>
            <person name="Salvetti E."/>
            <person name="Wrobel A."/>
            <person name="Rasinkangas P."/>
            <person name="Parkhill J."/>
            <person name="Rea M.C."/>
            <person name="O'Sullivan O."/>
            <person name="Ritari J."/>
            <person name="Douillard F.P."/>
            <person name="Paul Ross R."/>
            <person name="Yang R."/>
            <person name="Briner A.E."/>
            <person name="Felis G.E."/>
            <person name="de Vos W.M."/>
            <person name="Barrangou R."/>
            <person name="Klaenhammer T.R."/>
            <person name="Caufield P.W."/>
            <person name="Cui Y."/>
            <person name="Zhang H."/>
            <person name="O'Toole P.W."/>
        </authorList>
    </citation>
    <scope>NUCLEOTIDE SEQUENCE [LARGE SCALE GENOMIC DNA]</scope>
    <source>
        <strain evidence="4 5">DSM 20003</strain>
    </source>
</reference>
<protein>
    <recommendedName>
        <fullName evidence="3">MucBP domain-containing protein</fullName>
    </recommendedName>
</protein>
<dbReference type="STRING" id="1423726.FC07_GL000625"/>
<feature type="domain" description="MucBP" evidence="3">
    <location>
        <begin position="128"/>
        <end position="190"/>
    </location>
</feature>
<dbReference type="Gene3D" id="3.10.20.320">
    <property type="entry name" value="Putative peptidoglycan bound protein (lpxtg motif)"/>
    <property type="match status" value="1"/>
</dbReference>
<dbReference type="Proteomes" id="UP000051461">
    <property type="component" value="Unassembled WGS sequence"/>
</dbReference>
<feature type="compositionally biased region" description="Polar residues" evidence="2">
    <location>
        <begin position="15"/>
        <end position="30"/>
    </location>
</feature>
<proteinExistence type="predicted"/>
<dbReference type="PATRIC" id="fig|1423726.3.peg.648"/>
<feature type="domain" description="MucBP" evidence="3">
    <location>
        <begin position="62"/>
        <end position="100"/>
    </location>
</feature>
<accession>A0A0R1GK78</accession>
<dbReference type="AlphaFoldDB" id="A0A0R1GK78"/>
<evidence type="ECO:0000256" key="2">
    <source>
        <dbReference type="SAM" id="MobiDB-lite"/>
    </source>
</evidence>
<evidence type="ECO:0000256" key="1">
    <source>
        <dbReference type="ARBA" id="ARBA00022737"/>
    </source>
</evidence>
<organism evidence="4 5">
    <name type="scientific">Loigolactobacillus bifermentans DSM 20003</name>
    <dbReference type="NCBI Taxonomy" id="1423726"/>
    <lineage>
        <taxon>Bacteria</taxon>
        <taxon>Bacillati</taxon>
        <taxon>Bacillota</taxon>
        <taxon>Bacilli</taxon>
        <taxon>Lactobacillales</taxon>
        <taxon>Lactobacillaceae</taxon>
        <taxon>Loigolactobacillus</taxon>
    </lineage>
</organism>
<sequence>MWHFLKRLRQLLNPNQLPHSNQARPQTTKAQPRPATDQAQWAYLPPVYIPKDIQPYQEDALVVVSYLDETGATLKKSDLIAGQVGQAFQLTIPEFPNHYLARLVNYHRYFLHARANIQLVYATQLAAPVIVYHYDEQHHLLKAPQYLLGRPGDAYTTDSLDLPQYRILRASVNRTGQFNQEVQAVVYLYRNLTFRWQTRYLKTRIQVLATKQTFKAPNDTPLPAPLPAQSIWQVFRKVCAADGSLWYDLGGQWITTSATKRVQQQPRFNPKALPSAKPLYQQTALIPGQRRGAVDFVPGKRVQTWSRPYGDFRTRLANGQIVNIVKGVILENNTVWYQLEDDSWLEETYLRLLPPTGELQAPIPLT</sequence>
<comment type="caution">
    <text evidence="4">The sequence shown here is derived from an EMBL/GenBank/DDBJ whole genome shotgun (WGS) entry which is preliminary data.</text>
</comment>
<name>A0A0R1GK78_9LACO</name>
<dbReference type="Pfam" id="PF06458">
    <property type="entry name" value="MucBP"/>
    <property type="match status" value="2"/>
</dbReference>
<dbReference type="EMBL" id="AZDA01000092">
    <property type="protein sequence ID" value="KRK34416.1"/>
    <property type="molecule type" value="Genomic_DNA"/>
</dbReference>
<keyword evidence="5" id="KW-1185">Reference proteome</keyword>
<evidence type="ECO:0000313" key="4">
    <source>
        <dbReference type="EMBL" id="KRK34416.1"/>
    </source>
</evidence>
<feature type="region of interest" description="Disordered" evidence="2">
    <location>
        <begin position="15"/>
        <end position="35"/>
    </location>
</feature>
<gene>
    <name evidence="4" type="ORF">FC07_GL000625</name>
</gene>
<dbReference type="InterPro" id="IPR009459">
    <property type="entry name" value="MucBP_dom"/>
</dbReference>
<keyword evidence="1" id="KW-0677">Repeat</keyword>